<gene>
    <name evidence="13" type="ORF">V6N12_021381</name>
</gene>
<keyword evidence="5 10" id="KW-0804">Transcription</keyword>
<keyword evidence="14" id="KW-1185">Reference proteome</keyword>
<evidence type="ECO:0000256" key="5">
    <source>
        <dbReference type="ARBA" id="ARBA00023163"/>
    </source>
</evidence>
<comment type="subcellular location">
    <subcellularLocation>
        <location evidence="1 8 9">Nucleus</location>
    </subcellularLocation>
</comment>
<evidence type="ECO:0000256" key="1">
    <source>
        <dbReference type="ARBA" id="ARBA00004123"/>
    </source>
</evidence>
<feature type="DNA-binding region" description="Homeobox" evidence="8">
    <location>
        <begin position="73"/>
        <end position="132"/>
    </location>
</feature>
<dbReference type="SUPFAM" id="SSF46689">
    <property type="entry name" value="Homeodomain-like"/>
    <property type="match status" value="1"/>
</dbReference>
<comment type="caution">
    <text evidence="13">The sequence shown here is derived from an EMBL/GenBank/DDBJ whole genome shotgun (WGS) entry which is preliminary data.</text>
</comment>
<reference evidence="13 14" key="1">
    <citation type="journal article" date="2024" name="G3 (Bethesda)">
        <title>Genome assembly of Hibiscus sabdariffa L. provides insights into metabolisms of medicinal natural products.</title>
        <authorList>
            <person name="Kim T."/>
        </authorList>
    </citation>
    <scope>NUCLEOTIDE SEQUENCE [LARGE SCALE GENOMIC DNA]</scope>
    <source>
        <strain evidence="13">TK-2024</strain>
        <tissue evidence="13">Old leaves</tissue>
    </source>
</reference>
<dbReference type="InterPro" id="IPR017970">
    <property type="entry name" value="Homeobox_CS"/>
</dbReference>
<comment type="function">
    <text evidence="10">Transcription factor.</text>
</comment>
<evidence type="ECO:0000256" key="7">
    <source>
        <dbReference type="ARBA" id="ARBA00025748"/>
    </source>
</evidence>
<evidence type="ECO:0000256" key="6">
    <source>
        <dbReference type="ARBA" id="ARBA00023242"/>
    </source>
</evidence>
<dbReference type="CDD" id="cd00086">
    <property type="entry name" value="homeodomain"/>
    <property type="match status" value="1"/>
</dbReference>
<keyword evidence="3 8" id="KW-0238">DNA-binding</keyword>
<evidence type="ECO:0000256" key="4">
    <source>
        <dbReference type="ARBA" id="ARBA00023155"/>
    </source>
</evidence>
<organism evidence="13 14">
    <name type="scientific">Hibiscus sabdariffa</name>
    <name type="common">roselle</name>
    <dbReference type="NCBI Taxonomy" id="183260"/>
    <lineage>
        <taxon>Eukaryota</taxon>
        <taxon>Viridiplantae</taxon>
        <taxon>Streptophyta</taxon>
        <taxon>Embryophyta</taxon>
        <taxon>Tracheophyta</taxon>
        <taxon>Spermatophyta</taxon>
        <taxon>Magnoliopsida</taxon>
        <taxon>eudicotyledons</taxon>
        <taxon>Gunneridae</taxon>
        <taxon>Pentapetalae</taxon>
        <taxon>rosids</taxon>
        <taxon>malvids</taxon>
        <taxon>Malvales</taxon>
        <taxon>Malvaceae</taxon>
        <taxon>Malvoideae</taxon>
        <taxon>Hibiscus</taxon>
    </lineage>
</organism>
<evidence type="ECO:0000256" key="9">
    <source>
        <dbReference type="RuleBase" id="RU000682"/>
    </source>
</evidence>
<evidence type="ECO:0000313" key="13">
    <source>
        <dbReference type="EMBL" id="KAK8586858.1"/>
    </source>
</evidence>
<dbReference type="Gene3D" id="1.10.10.60">
    <property type="entry name" value="Homeodomain-like"/>
    <property type="match status" value="1"/>
</dbReference>
<feature type="domain" description="Homeobox" evidence="12">
    <location>
        <begin position="71"/>
        <end position="131"/>
    </location>
</feature>
<dbReference type="Pfam" id="PF02183">
    <property type="entry name" value="HALZ"/>
    <property type="match status" value="1"/>
</dbReference>
<dbReference type="PANTHER" id="PTHR24326:SF538">
    <property type="entry name" value="HOMEOBOX-LEUCINE ZIPPER PROTEIN HAT7"/>
    <property type="match status" value="1"/>
</dbReference>
<evidence type="ECO:0000259" key="12">
    <source>
        <dbReference type="PROSITE" id="PS50071"/>
    </source>
</evidence>
<dbReference type="Pfam" id="PF00046">
    <property type="entry name" value="Homeodomain"/>
    <property type="match status" value="1"/>
</dbReference>
<evidence type="ECO:0000256" key="10">
    <source>
        <dbReference type="RuleBase" id="RU369038"/>
    </source>
</evidence>
<dbReference type="PRINTS" id="PR00031">
    <property type="entry name" value="HTHREPRESSR"/>
</dbReference>
<evidence type="ECO:0000256" key="2">
    <source>
        <dbReference type="ARBA" id="ARBA00023015"/>
    </source>
</evidence>
<evidence type="ECO:0000313" key="14">
    <source>
        <dbReference type="Proteomes" id="UP001472677"/>
    </source>
</evidence>
<dbReference type="InterPro" id="IPR003106">
    <property type="entry name" value="Leu_zip_homeo"/>
</dbReference>
<evidence type="ECO:0000256" key="8">
    <source>
        <dbReference type="PROSITE-ProRule" id="PRU00108"/>
    </source>
</evidence>
<evidence type="ECO:0000256" key="3">
    <source>
        <dbReference type="ARBA" id="ARBA00023125"/>
    </source>
</evidence>
<dbReference type="InterPro" id="IPR009057">
    <property type="entry name" value="Homeodomain-like_sf"/>
</dbReference>
<accession>A0ABR2FS99</accession>
<dbReference type="PANTHER" id="PTHR24326">
    <property type="entry name" value="HOMEOBOX-LEUCINE ZIPPER PROTEIN"/>
    <property type="match status" value="1"/>
</dbReference>
<sequence>MFQPHGHGDHHHDHLPSPTSLSFLPSCPPQLFHGGGAAAAAPFMMKRSVSFSGVDKSEEVHGDDELSDDGSNLGEKKKRLNLEQVKALEKSFELGNKLEPERKVQLAKALGLQPRQIAIWFQNRRARWKTKQLEKDYDALKKQFEALKADNDALQAQNKKLNAELLALKTKDSNEIMSIKKENEGSWSDNSCDVNLDISRTPLMSSKHLFPRPTSMTQLLQGSSRPDLQCLKLDQVVQEESFCNMFNGVDEQQGFWPWPEQQNFH</sequence>
<keyword evidence="6 8" id="KW-0539">Nucleus</keyword>
<dbReference type="Proteomes" id="UP001472677">
    <property type="component" value="Unassembled WGS sequence"/>
</dbReference>
<protein>
    <recommendedName>
        <fullName evidence="10">Homeobox-leucine zipper protein</fullName>
    </recommendedName>
    <alternativeName>
        <fullName evidence="10">HD-ZIP protein</fullName>
    </alternativeName>
    <alternativeName>
        <fullName evidence="10">Homeodomain transcription factor</fullName>
    </alternativeName>
</protein>
<keyword evidence="2 10" id="KW-0805">Transcription regulation</keyword>
<feature type="coiled-coil region" evidence="11">
    <location>
        <begin position="123"/>
        <end position="171"/>
    </location>
</feature>
<keyword evidence="4 8" id="KW-0371">Homeobox</keyword>
<name>A0ABR2FS99_9ROSI</name>
<evidence type="ECO:0000256" key="11">
    <source>
        <dbReference type="SAM" id="Coils"/>
    </source>
</evidence>
<dbReference type="InterPro" id="IPR001356">
    <property type="entry name" value="HD"/>
</dbReference>
<dbReference type="EMBL" id="JBBPBM010000004">
    <property type="protein sequence ID" value="KAK8586858.1"/>
    <property type="molecule type" value="Genomic_DNA"/>
</dbReference>
<dbReference type="PROSITE" id="PS50071">
    <property type="entry name" value="HOMEOBOX_2"/>
    <property type="match status" value="1"/>
</dbReference>
<dbReference type="InterPro" id="IPR000047">
    <property type="entry name" value="HTH_motif"/>
</dbReference>
<proteinExistence type="inferred from homology"/>
<dbReference type="InterPro" id="IPR045224">
    <property type="entry name" value="HDZip_class_I_plant"/>
</dbReference>
<comment type="similarity">
    <text evidence="7 10">Belongs to the HD-ZIP homeobox family. Class I subfamily.</text>
</comment>
<keyword evidence="11" id="KW-0175">Coiled coil</keyword>
<dbReference type="SMART" id="SM00389">
    <property type="entry name" value="HOX"/>
    <property type="match status" value="1"/>
</dbReference>
<dbReference type="PROSITE" id="PS00027">
    <property type="entry name" value="HOMEOBOX_1"/>
    <property type="match status" value="1"/>
</dbReference>